<reference evidence="14" key="1">
    <citation type="submission" date="2012-12" db="EMBL/GenBank/DDBJ databases">
        <authorList>
            <person name="Hellsten U."/>
            <person name="Grimwood J."/>
            <person name="Chapman J.A."/>
            <person name="Shapiro H."/>
            <person name="Aerts A."/>
            <person name="Otillar R.P."/>
            <person name="Terry A.Y."/>
            <person name="Boore J.L."/>
            <person name="Simakov O."/>
            <person name="Marletaz F."/>
            <person name="Cho S.-J."/>
            <person name="Edsinger-Gonzales E."/>
            <person name="Havlak P."/>
            <person name="Kuo D.-H."/>
            <person name="Larsson T."/>
            <person name="Lv J."/>
            <person name="Arendt D."/>
            <person name="Savage R."/>
            <person name="Osoegawa K."/>
            <person name="de Jong P."/>
            <person name="Lindberg D.R."/>
            <person name="Seaver E.C."/>
            <person name="Weisblat D.A."/>
            <person name="Putnam N.H."/>
            <person name="Grigoriev I.V."/>
            <person name="Rokhsar D.S."/>
        </authorList>
    </citation>
    <scope>NUCLEOTIDE SEQUENCE</scope>
    <source>
        <strain evidence="14">I ESC-2004</strain>
    </source>
</reference>
<dbReference type="SUPFAM" id="SSF52540">
    <property type="entry name" value="P-loop containing nucleoside triphosphate hydrolases"/>
    <property type="match status" value="1"/>
</dbReference>
<dbReference type="PANTHER" id="PTHR10218">
    <property type="entry name" value="GTP-BINDING PROTEIN ALPHA SUBUNIT"/>
    <property type="match status" value="1"/>
</dbReference>
<organism evidence="12">
    <name type="scientific">Capitella teleta</name>
    <name type="common">Polychaete worm</name>
    <dbReference type="NCBI Taxonomy" id="283909"/>
    <lineage>
        <taxon>Eukaryota</taxon>
        <taxon>Metazoa</taxon>
        <taxon>Spiralia</taxon>
        <taxon>Lophotrochozoa</taxon>
        <taxon>Annelida</taxon>
        <taxon>Polychaeta</taxon>
        <taxon>Sedentaria</taxon>
        <taxon>Scolecida</taxon>
        <taxon>Capitellidae</taxon>
        <taxon>Capitella</taxon>
    </lineage>
</organism>
<dbReference type="AlphaFoldDB" id="R7UEA4"/>
<dbReference type="GO" id="GO:0003924">
    <property type="term" value="F:GTPase activity"/>
    <property type="evidence" value="ECO:0007669"/>
    <property type="project" value="UniProtKB-UniRule"/>
</dbReference>
<dbReference type="GO" id="GO:0007191">
    <property type="term" value="P:adenylate cyclase-activating dopamine receptor signaling pathway"/>
    <property type="evidence" value="ECO:0007669"/>
    <property type="project" value="TreeGrafter"/>
</dbReference>
<dbReference type="Gene3D" id="3.40.50.300">
    <property type="entry name" value="P-loop containing nucleotide triphosphate hydrolases"/>
    <property type="match status" value="1"/>
</dbReference>
<keyword evidence="4 9" id="KW-0547">Nucleotide-binding</keyword>
<name>R7UEA4_CAPTE</name>
<comment type="similarity">
    <text evidence="1 11">Belongs to the G-alpha family. G(s) subfamily.</text>
</comment>
<evidence type="ECO:0000256" key="4">
    <source>
        <dbReference type="ARBA" id="ARBA00022741"/>
    </source>
</evidence>
<evidence type="ECO:0000256" key="5">
    <source>
        <dbReference type="ARBA" id="ARBA00022842"/>
    </source>
</evidence>
<evidence type="ECO:0000256" key="2">
    <source>
        <dbReference type="ARBA" id="ARBA00011356"/>
    </source>
</evidence>
<dbReference type="GO" id="GO:0005834">
    <property type="term" value="C:heterotrimeric G-protein complex"/>
    <property type="evidence" value="ECO:0007669"/>
    <property type="project" value="UniProtKB-UniRule"/>
</dbReference>
<gene>
    <name evidence="12" type="ORF">CAPTEDRAFT_109140</name>
</gene>
<dbReference type="FunFam" id="3.40.50.300:FF:006178">
    <property type="entry name" value="Guanine nucleotide-binding protein G(s) subunit alpha isoforms short"/>
    <property type="match status" value="1"/>
</dbReference>
<evidence type="ECO:0000313" key="14">
    <source>
        <dbReference type="Proteomes" id="UP000014760"/>
    </source>
</evidence>
<dbReference type="GO" id="GO:0001664">
    <property type="term" value="F:G protein-coupled receptor binding"/>
    <property type="evidence" value="ECO:0007669"/>
    <property type="project" value="TreeGrafter"/>
</dbReference>
<dbReference type="PRINTS" id="PR00443">
    <property type="entry name" value="GPROTEINAS"/>
</dbReference>
<reference evidence="13" key="3">
    <citation type="submission" date="2015-06" db="UniProtKB">
        <authorList>
            <consortium name="EnsemblMetazoa"/>
        </authorList>
    </citation>
    <scope>IDENTIFICATION</scope>
</reference>
<evidence type="ECO:0000256" key="9">
    <source>
        <dbReference type="PIRSR" id="PIRSR601019-1"/>
    </source>
</evidence>
<comment type="subcellular location">
    <subcellularLocation>
        <location evidence="11">Cell membrane</location>
    </subcellularLocation>
</comment>
<dbReference type="CDD" id="cd00066">
    <property type="entry name" value="G-alpha"/>
    <property type="match status" value="1"/>
</dbReference>
<protein>
    <recommendedName>
        <fullName evidence="11">Guanine nucleotide-binding protein G(s) subunit alpha</fullName>
    </recommendedName>
    <alternativeName>
        <fullName evidence="11">Adenylate cyclase-stimulating G alpha protein</fullName>
    </alternativeName>
</protein>
<comment type="function">
    <text evidence="8">Guanine nucleotide-binding proteins (G proteins) are involved as modulators or transducers in various transmembrane signaling systems. The G(s) protein is involved in hormonal regulation of adenylate cyclase: it activates the cyclase in response to beta-adrenergic stimuli.</text>
</comment>
<feature type="binding site" evidence="10">
    <location>
        <position position="175"/>
    </location>
    <ligand>
        <name>Mg(2+)</name>
        <dbReference type="ChEBI" id="CHEBI:18420"/>
    </ligand>
</feature>
<sequence>MYLASGVAESSIGCIVGYLYSSNHCTDFPFLSAVGTGESGKSTITKQMKIIHINGFTKEEKDEKVLQIRKNLRDSILSILGAMNHLDIKLENYENEESVRYLMSYAAAERQDYPEEFYYHTARLWQDAGVQECHGLSYKYQLIDSAKYFLDRISSIRKNDYTPTDQDVLRCRVMTNSIQKMDFEVKDGRANVRFSVYDVGGQQGERRKWISVFDSATAILFVVDCSCFDQVLREDHSKNRLLEAIQIFEQVWNSRFLRYQSIIIFLNKIDLLAEKIMNGKTLDMLIENFIDSYPRGEPGSDQRSRSSISMRSRSSSCAPLLDDEVIRTAVWHAGHSCEFYYTCAVDTHTIKKVLEGCRSVIIKKYLEAWGI</sequence>
<dbReference type="GO" id="GO:0005737">
    <property type="term" value="C:cytoplasm"/>
    <property type="evidence" value="ECO:0007669"/>
    <property type="project" value="TreeGrafter"/>
</dbReference>
<feature type="binding site" evidence="9">
    <location>
        <begin position="267"/>
        <end position="270"/>
    </location>
    <ligand>
        <name>GTP</name>
        <dbReference type="ChEBI" id="CHEBI:37565"/>
    </ligand>
</feature>
<evidence type="ECO:0000256" key="8">
    <source>
        <dbReference type="ARBA" id="ARBA00053050"/>
    </source>
</evidence>
<accession>R7UEA4</accession>
<dbReference type="GO" id="GO:0005525">
    <property type="term" value="F:GTP binding"/>
    <property type="evidence" value="ECO:0007669"/>
    <property type="project" value="UniProtKB-UniRule"/>
</dbReference>
<dbReference type="SMART" id="SM00275">
    <property type="entry name" value="G_alpha"/>
    <property type="match status" value="1"/>
</dbReference>
<dbReference type="PRINTS" id="PR00318">
    <property type="entry name" value="GPROTEINA"/>
</dbReference>
<dbReference type="PANTHER" id="PTHR10218:SF367">
    <property type="entry name" value="GUANINE NUCLEOTIDE-BINDING PROTEIN G(F) SUBUNIT ALPHA"/>
    <property type="match status" value="1"/>
</dbReference>
<dbReference type="GO" id="GO:0031683">
    <property type="term" value="F:G-protein beta/gamma-subunit complex binding"/>
    <property type="evidence" value="ECO:0007669"/>
    <property type="project" value="UniProtKB-UniRule"/>
</dbReference>
<dbReference type="EMBL" id="KB304341">
    <property type="protein sequence ID" value="ELU02118.1"/>
    <property type="molecule type" value="Genomic_DNA"/>
</dbReference>
<dbReference type="InterPro" id="IPR001019">
    <property type="entry name" value="Gprotein_alpha_su"/>
</dbReference>
<keyword evidence="11" id="KW-1003">Cell membrane</keyword>
<dbReference type="Proteomes" id="UP000014760">
    <property type="component" value="Unassembled WGS sequence"/>
</dbReference>
<comment type="function">
    <text evidence="11">Guanine nucleotide-binding proteins (G proteins) function as transducers in numerous signaling pathways controlled by G protein-coupled receptors (GPCRs).</text>
</comment>
<dbReference type="Gene3D" id="1.10.400.10">
    <property type="entry name" value="GI Alpha 1, domain 2-like"/>
    <property type="match status" value="1"/>
</dbReference>
<evidence type="ECO:0000256" key="3">
    <source>
        <dbReference type="ARBA" id="ARBA00022723"/>
    </source>
</evidence>
<keyword evidence="11" id="KW-0472">Membrane</keyword>
<feature type="binding site" evidence="9">
    <location>
        <begin position="144"/>
        <end position="145"/>
    </location>
    <ligand>
        <name>GTP</name>
        <dbReference type="ChEBI" id="CHEBI:37565"/>
    </ligand>
</feature>
<evidence type="ECO:0000256" key="7">
    <source>
        <dbReference type="ARBA" id="ARBA00023224"/>
    </source>
</evidence>
<evidence type="ECO:0000313" key="13">
    <source>
        <dbReference type="EnsemblMetazoa" id="CapteP109140"/>
    </source>
</evidence>
<dbReference type="OMA" id="ERNWHDE"/>
<feature type="binding site" evidence="9">
    <location>
        <begin position="38"/>
        <end position="43"/>
    </location>
    <ligand>
        <name>GTP</name>
        <dbReference type="ChEBI" id="CHEBI:37565"/>
    </ligand>
</feature>
<evidence type="ECO:0000256" key="1">
    <source>
        <dbReference type="ARBA" id="ARBA00007172"/>
    </source>
</evidence>
<dbReference type="GO" id="GO:0046872">
    <property type="term" value="F:metal ion binding"/>
    <property type="evidence" value="ECO:0007669"/>
    <property type="project" value="UniProtKB-UniRule"/>
</dbReference>
<dbReference type="FunFam" id="1.10.400.10:FF:000003">
    <property type="entry name" value="Guanine nucleotide-binding protein G(S) subunit alpha"/>
    <property type="match status" value="1"/>
</dbReference>
<reference evidence="12 14" key="2">
    <citation type="journal article" date="2013" name="Nature">
        <title>Insights into bilaterian evolution from three spiralian genomes.</title>
        <authorList>
            <person name="Simakov O."/>
            <person name="Marletaz F."/>
            <person name="Cho S.J."/>
            <person name="Edsinger-Gonzales E."/>
            <person name="Havlak P."/>
            <person name="Hellsten U."/>
            <person name="Kuo D.H."/>
            <person name="Larsson T."/>
            <person name="Lv J."/>
            <person name="Arendt D."/>
            <person name="Savage R."/>
            <person name="Osoegawa K."/>
            <person name="de Jong P."/>
            <person name="Grimwood J."/>
            <person name="Chapman J.A."/>
            <person name="Shapiro H."/>
            <person name="Aerts A."/>
            <person name="Otillar R.P."/>
            <person name="Terry A.Y."/>
            <person name="Boore J.L."/>
            <person name="Grigoriev I.V."/>
            <person name="Lindberg D.R."/>
            <person name="Seaver E.C."/>
            <person name="Weisblat D.A."/>
            <person name="Putnam N.H."/>
            <person name="Rokhsar D.S."/>
        </authorList>
    </citation>
    <scope>NUCLEOTIDE SEQUENCE</scope>
    <source>
        <strain evidence="12 14">I ESC-2004</strain>
    </source>
</reference>
<keyword evidence="7 11" id="KW-0807">Transducer</keyword>
<dbReference type="HOGENOM" id="CLU_014184_3_0_1"/>
<dbReference type="EnsemblMetazoa" id="CapteT109140">
    <property type="protein sequence ID" value="CapteP109140"/>
    <property type="gene ID" value="CapteG109140"/>
</dbReference>
<evidence type="ECO:0000256" key="6">
    <source>
        <dbReference type="ARBA" id="ARBA00023134"/>
    </source>
</evidence>
<comment type="subunit">
    <text evidence="2 11">G proteins are composed of 3 units; alpha, beta and gamma. The alpha chain contains the guanine nucleotide binding site.</text>
</comment>
<keyword evidence="6 9" id="KW-0342">GTP-binding</keyword>
<feature type="binding site" evidence="10">
    <location>
        <position position="42"/>
    </location>
    <ligand>
        <name>Mg(2+)</name>
        <dbReference type="ChEBI" id="CHEBI:18420"/>
    </ligand>
</feature>
<dbReference type="EMBL" id="AMQN01008985">
    <property type="status" value="NOT_ANNOTATED_CDS"/>
    <property type="molecule type" value="Genomic_DNA"/>
</dbReference>
<dbReference type="SUPFAM" id="SSF47895">
    <property type="entry name" value="Transducin (alpha subunit), insertion domain"/>
    <property type="match status" value="1"/>
</dbReference>
<proteinExistence type="inferred from homology"/>
<dbReference type="InterPro" id="IPR000367">
    <property type="entry name" value="Gprotein_alpha_S"/>
</dbReference>
<keyword evidence="3 10" id="KW-0479">Metal-binding</keyword>
<feature type="binding site" evidence="9">
    <location>
        <begin position="169"/>
        <end position="175"/>
    </location>
    <ligand>
        <name>GTP</name>
        <dbReference type="ChEBI" id="CHEBI:37565"/>
    </ligand>
</feature>
<dbReference type="InterPro" id="IPR027417">
    <property type="entry name" value="P-loop_NTPase"/>
</dbReference>
<keyword evidence="5 10" id="KW-0460">Magnesium</keyword>
<evidence type="ECO:0000256" key="11">
    <source>
        <dbReference type="RuleBase" id="RU369121"/>
    </source>
</evidence>
<dbReference type="OrthoDB" id="5817230at2759"/>
<keyword evidence="14" id="KW-1185">Reference proteome</keyword>
<evidence type="ECO:0000313" key="12">
    <source>
        <dbReference type="EMBL" id="ELU02118.1"/>
    </source>
</evidence>
<evidence type="ECO:0000256" key="10">
    <source>
        <dbReference type="PIRSR" id="PIRSR601019-2"/>
    </source>
</evidence>
<feature type="binding site" evidence="9">
    <location>
        <begin position="198"/>
        <end position="202"/>
    </location>
    <ligand>
        <name>GTP</name>
        <dbReference type="ChEBI" id="CHEBI:37565"/>
    </ligand>
</feature>
<dbReference type="GO" id="GO:0007606">
    <property type="term" value="P:sensory perception of chemical stimulus"/>
    <property type="evidence" value="ECO:0007669"/>
    <property type="project" value="TreeGrafter"/>
</dbReference>
<dbReference type="InterPro" id="IPR011025">
    <property type="entry name" value="GproteinA_insert"/>
</dbReference>
<dbReference type="STRING" id="283909.R7UEA4"/>
<dbReference type="Pfam" id="PF00503">
    <property type="entry name" value="G-alpha"/>
    <property type="match status" value="1"/>
</dbReference>
<dbReference type="PROSITE" id="PS51882">
    <property type="entry name" value="G_ALPHA"/>
    <property type="match status" value="1"/>
</dbReference>